<reference evidence="1 2" key="1">
    <citation type="submission" date="2020-08" db="EMBL/GenBank/DDBJ databases">
        <title>A Genomic Blueprint of the Chicken Gut Microbiome.</title>
        <authorList>
            <person name="Gilroy R."/>
            <person name="Ravi A."/>
            <person name="Getino M."/>
            <person name="Pursley I."/>
            <person name="Horton D.L."/>
            <person name="Alikhan N.-F."/>
            <person name="Baker D."/>
            <person name="Gharbi K."/>
            <person name="Hall N."/>
            <person name="Watson M."/>
            <person name="Adriaenssens E.M."/>
            <person name="Foster-Nyarko E."/>
            <person name="Jarju S."/>
            <person name="Secka A."/>
            <person name="Antonio M."/>
            <person name="Oren A."/>
            <person name="Chaudhuri R."/>
            <person name="La Ragione R.M."/>
            <person name="Hildebrand F."/>
            <person name="Pallen M.J."/>
        </authorList>
    </citation>
    <scope>NUCLEOTIDE SEQUENCE [LARGE SCALE GENOMIC DNA]</scope>
    <source>
        <strain evidence="1 2">N37</strain>
    </source>
</reference>
<proteinExistence type="predicted"/>
<dbReference type="CDD" id="cd00385">
    <property type="entry name" value="Isoprenoid_Biosyn_C1"/>
    <property type="match status" value="1"/>
</dbReference>
<evidence type="ECO:0000313" key="1">
    <source>
        <dbReference type="EMBL" id="MBD8048723.1"/>
    </source>
</evidence>
<protein>
    <submittedName>
        <fullName evidence="1">Uncharacterized protein</fullName>
    </submittedName>
</protein>
<dbReference type="EMBL" id="JACSQB010000167">
    <property type="protein sequence ID" value="MBD8048723.1"/>
    <property type="molecule type" value="Genomic_DNA"/>
</dbReference>
<evidence type="ECO:0000313" key="2">
    <source>
        <dbReference type="Proteomes" id="UP000627166"/>
    </source>
</evidence>
<comment type="caution">
    <text evidence="1">The sequence shown here is derived from an EMBL/GenBank/DDBJ whole genome shotgun (WGS) entry which is preliminary data.</text>
</comment>
<sequence length="428" mass="50499">MAKCILELNDLYKNIWWSTNKDFPKLDKKISYFEKIKMEKHTDKFINEFMNSLESFPKEDKKRILWRDKFNSIIDEFINNTSLISSKDREILLNKELIKSTEAFIKAAKKFDDNISSEDIGQAMRNVWIMNILQMLFDMDIVFTDSIFAYSMLYPYTDNYLDNPQISKEEKINTNKRLKKRLEGQSIEPNSEYEKKVFNLVSKIENTFKREDYPEVFQSIMCIYNGQVKSMIHQGKITSPYEVDILGISMEKGGSSVLADGYLVKGKLNEEEIKFCYGYGILLQICDDLQDATEDLRNNHMTIISQLAKKWDLDNITNGLINFTINLIDNVECFQCKNIKEIKQLIKKNCLQLIYFAIAANKNLYSKSYFKEIEKYFPYRRKYMISLFDKLKKKFSNMEESYNGVNIEDIIKYGLWGEDVKFDLICNN</sequence>
<dbReference type="Proteomes" id="UP000627166">
    <property type="component" value="Unassembled WGS sequence"/>
</dbReference>
<organism evidence="1 2">
    <name type="scientific">Clostridium faecium</name>
    <dbReference type="NCBI Taxonomy" id="2762223"/>
    <lineage>
        <taxon>Bacteria</taxon>
        <taxon>Bacillati</taxon>
        <taxon>Bacillota</taxon>
        <taxon>Clostridia</taxon>
        <taxon>Eubacteriales</taxon>
        <taxon>Clostridiaceae</taxon>
        <taxon>Clostridium</taxon>
    </lineage>
</organism>
<gene>
    <name evidence="1" type="ORF">H9637_17085</name>
</gene>
<keyword evidence="2" id="KW-1185">Reference proteome</keyword>
<accession>A0ABR8YWR4</accession>
<dbReference type="RefSeq" id="WP_191741664.1">
    <property type="nucleotide sequence ID" value="NZ_JACSQB010000167.1"/>
</dbReference>
<name>A0ABR8YWR4_9CLOT</name>